<dbReference type="KEGG" id="cot:CORT_0G00380"/>
<organism evidence="1 2">
    <name type="scientific">Candida orthopsilosis (strain 90-125)</name>
    <name type="common">Yeast</name>
    <dbReference type="NCBI Taxonomy" id="1136231"/>
    <lineage>
        <taxon>Eukaryota</taxon>
        <taxon>Fungi</taxon>
        <taxon>Dikarya</taxon>
        <taxon>Ascomycota</taxon>
        <taxon>Saccharomycotina</taxon>
        <taxon>Pichiomycetes</taxon>
        <taxon>Debaryomycetaceae</taxon>
        <taxon>Candida/Lodderomyces clade</taxon>
        <taxon>Candida</taxon>
    </lineage>
</organism>
<dbReference type="FunFam" id="3.90.190.10:FF:000084">
    <property type="entry name" value="Tyrosine phospatase-like protein"/>
    <property type="match status" value="1"/>
</dbReference>
<dbReference type="InterPro" id="IPR004861">
    <property type="entry name" value="Siw14-like"/>
</dbReference>
<keyword evidence="2" id="KW-1185">Reference proteome</keyword>
<reference evidence="1 2" key="1">
    <citation type="journal article" date="2012" name="PLoS ONE">
        <title>Sequence and analysis of the genome of the pathogenic yeast Candida orthopsilosis.</title>
        <authorList>
            <person name="Riccombeni A."/>
            <person name="Vidanes G."/>
            <person name="Proux-Wera E."/>
            <person name="Wolfe K.H."/>
            <person name="Butler G."/>
        </authorList>
    </citation>
    <scope>NUCLEOTIDE SEQUENCE [LARGE SCALE GENOMIC DNA]</scope>
    <source>
        <strain evidence="1 2">Co 90-125</strain>
    </source>
</reference>
<dbReference type="InterPro" id="IPR029021">
    <property type="entry name" value="Prot-tyrosine_phosphatase-like"/>
</dbReference>
<dbReference type="Gene3D" id="3.90.190.10">
    <property type="entry name" value="Protein tyrosine phosphatase superfamily"/>
    <property type="match status" value="1"/>
</dbReference>
<evidence type="ECO:0000313" key="1">
    <source>
        <dbReference type="EMBL" id="CCG24728.1"/>
    </source>
</evidence>
<gene>
    <name evidence="1" type="ORF">CORT_0G00380</name>
</gene>
<dbReference type="Pfam" id="PF03162">
    <property type="entry name" value="Y_phosphatase2"/>
    <property type="match status" value="1"/>
</dbReference>
<name>H8X9R2_CANO9</name>
<dbReference type="EMBL" id="HE681725">
    <property type="protein sequence ID" value="CCG24728.1"/>
    <property type="molecule type" value="Genomic_DNA"/>
</dbReference>
<dbReference type="HOGENOM" id="CLU_047845_4_0_1"/>
<dbReference type="AlphaFoldDB" id="H8X9R2"/>
<evidence type="ECO:0000313" key="2">
    <source>
        <dbReference type="Proteomes" id="UP000005018"/>
    </source>
</evidence>
<dbReference type="SUPFAM" id="SSF52799">
    <property type="entry name" value="(Phosphotyrosine protein) phosphatases II"/>
    <property type="match status" value="1"/>
</dbReference>
<dbReference type="PANTHER" id="PTHR31126">
    <property type="entry name" value="TYROSINE-PROTEIN PHOSPHATASE"/>
    <property type="match status" value="1"/>
</dbReference>
<dbReference type="Proteomes" id="UP000005018">
    <property type="component" value="Chromosome 7"/>
</dbReference>
<dbReference type="GO" id="GO:0016791">
    <property type="term" value="F:phosphatase activity"/>
    <property type="evidence" value="ECO:0007669"/>
    <property type="project" value="TreeGrafter"/>
</dbReference>
<proteinExistence type="predicted"/>
<accession>H8X9R2</accession>
<dbReference type="GeneID" id="14541940"/>
<dbReference type="PANTHER" id="PTHR31126:SF14">
    <property type="entry name" value="TYROSINE-PROTEIN PHOSPHATASE OCA6-RELATED"/>
    <property type="match status" value="1"/>
</dbReference>
<dbReference type="eggNOG" id="KOG1572">
    <property type="taxonomic scope" value="Eukaryota"/>
</dbReference>
<dbReference type="RefSeq" id="XP_003870856.1">
    <property type="nucleotide sequence ID" value="XM_003870807.1"/>
</dbReference>
<sequence length="208" mass="23583">MAMIPAAYIPPLRFNLVQPNLYRGAYPRQPNFKFLETLKLKTIISLTPEPITSETDPVFYQWAQEQSICLIHLECASGGKGKKRSVPLDYDLALTALNLMIHNKNQPIFIHCLNGGQITSLLVACLRKLQFWSAISIFSEFINFTTNITVNDRLFVTNFHGTVKISSKNKVPWLWVGVSKHLVMNHPKLKVIEIDDAQDGNINAEFVN</sequence>
<dbReference type="OrthoDB" id="6375174at2759"/>
<protein>
    <submittedName>
        <fullName evidence="1">Oca6 protein phosphatase</fullName>
    </submittedName>
</protein>